<dbReference type="Proteomes" id="UP000239156">
    <property type="component" value="Unassembled WGS sequence"/>
</dbReference>
<feature type="compositionally biased region" description="Low complexity" evidence="1">
    <location>
        <begin position="364"/>
        <end position="378"/>
    </location>
</feature>
<sequence>MDIPLGAGVCKPYPPPVLPSCLVHPPPSRRISTVIRPFFVCREPIDPASNVASHPGTLAFFFLNFKVLTFFERRKRLVLVASSDFFESDFPLTVGVVAESLVVMRGSGLPLASIGARDPVVRFHEGHSPPLPDQMAFHSESGSLVGQVRFSLVPGSWWCFFLVAISVILGRVDSSWAGDPPFLDFNIFAADQSSWNIKKSLSVVNSLPYPIIQPAYSFAVTSSPLNMSNPQRSRPCPYSRPVRFAVAHPYPPPPYQPVASHRYGLRPRLPLTNGRIAVAPRTRTIPEDVVMASPTFIPAASPAAPVLSPVRAAFRSSSGMAGPSNLRAGLGNPFTPRTPVTARRIFSVATPAWSFRVNRPDPFSPSSPANPFAANPTTPGSPIVRPRPSVGGSRVLSNLTRDLMANRVVIDRRESPPPAPRPRNLSSPPPFESSPLAARWSSPSTDSATAGSTTGTPAPARVATPPVQGAYDPDDYHLLQRDQICLLLAPAPPPAPYDRYRFGSRADAPESMLLACDFVAYCHDFPTFDQAQIDRRVAVFENWALSRRGA</sequence>
<comment type="caution">
    <text evidence="2">The sequence shown here is derived from an EMBL/GenBank/DDBJ whole genome shotgun (WGS) entry which is preliminary data.</text>
</comment>
<feature type="compositionally biased region" description="Pro residues" evidence="1">
    <location>
        <begin position="416"/>
        <end position="432"/>
    </location>
</feature>
<dbReference type="EMBL" id="PKSL01000416">
    <property type="protein sequence ID" value="POV94478.1"/>
    <property type="molecule type" value="Genomic_DNA"/>
</dbReference>
<gene>
    <name evidence="2" type="ORF">PSTT_16834</name>
</gene>
<evidence type="ECO:0000313" key="2">
    <source>
        <dbReference type="EMBL" id="POV94478.1"/>
    </source>
</evidence>
<accession>A0A2S4UAZ6</accession>
<dbReference type="VEuPathDB" id="FungiDB:PSHT_06165"/>
<name>A0A2S4UAZ6_9BASI</name>
<organism evidence="2 3">
    <name type="scientific">Puccinia striiformis</name>
    <dbReference type="NCBI Taxonomy" id="27350"/>
    <lineage>
        <taxon>Eukaryota</taxon>
        <taxon>Fungi</taxon>
        <taxon>Dikarya</taxon>
        <taxon>Basidiomycota</taxon>
        <taxon>Pucciniomycotina</taxon>
        <taxon>Pucciniomycetes</taxon>
        <taxon>Pucciniales</taxon>
        <taxon>Pucciniaceae</taxon>
        <taxon>Puccinia</taxon>
    </lineage>
</organism>
<dbReference type="AlphaFoldDB" id="A0A2S4UAZ6"/>
<keyword evidence="3" id="KW-1185">Reference proteome</keyword>
<reference evidence="2" key="1">
    <citation type="submission" date="2017-12" db="EMBL/GenBank/DDBJ databases">
        <title>Gene loss provides genomic basis for host adaptation in cereal stripe rust fungi.</title>
        <authorList>
            <person name="Xia C."/>
        </authorList>
    </citation>
    <scope>NUCLEOTIDE SEQUENCE [LARGE SCALE GENOMIC DNA]</scope>
    <source>
        <strain evidence="2">93-210</strain>
    </source>
</reference>
<evidence type="ECO:0000256" key="1">
    <source>
        <dbReference type="SAM" id="MobiDB-lite"/>
    </source>
</evidence>
<feature type="region of interest" description="Disordered" evidence="1">
    <location>
        <begin position="364"/>
        <end position="469"/>
    </location>
</feature>
<feature type="compositionally biased region" description="Low complexity" evidence="1">
    <location>
        <begin position="441"/>
        <end position="466"/>
    </location>
</feature>
<evidence type="ECO:0000313" key="3">
    <source>
        <dbReference type="Proteomes" id="UP000239156"/>
    </source>
</evidence>
<dbReference type="VEuPathDB" id="FungiDB:PSTT_16834"/>
<proteinExistence type="predicted"/>
<protein>
    <submittedName>
        <fullName evidence="2">Uncharacterized protein</fullName>
    </submittedName>
</protein>